<dbReference type="PANTHER" id="PTHR32120:SF10">
    <property type="entry name" value="SMALL RIBOSOMAL SUBUNIT BIOGENESIS GTPASE RSGA"/>
    <property type="match status" value="1"/>
</dbReference>
<keyword evidence="1 10" id="KW-0963">Cytoplasm</keyword>
<dbReference type="InterPro" id="IPR012340">
    <property type="entry name" value="NA-bd_OB-fold"/>
</dbReference>
<comment type="function">
    <text evidence="10">One of several proteins that assist in the late maturation steps of the functional core of the 30S ribosomal subunit. Helps release RbfA from mature subunits. May play a role in the assembly of ribosomal proteins into the subunit. Circularly permuted GTPase that catalyzes slow GTP hydrolysis, GTPase activity is stimulated by the 30S ribosomal subunit.</text>
</comment>
<protein>
    <recommendedName>
        <fullName evidence="10">Small ribosomal subunit biogenesis GTPase RsgA</fullName>
        <ecNumber evidence="10">3.6.1.-</ecNumber>
    </recommendedName>
</protein>
<evidence type="ECO:0000256" key="8">
    <source>
        <dbReference type="ARBA" id="ARBA00022884"/>
    </source>
</evidence>
<keyword evidence="5 10" id="KW-0547">Nucleotide-binding</keyword>
<evidence type="ECO:0000256" key="1">
    <source>
        <dbReference type="ARBA" id="ARBA00022490"/>
    </source>
</evidence>
<feature type="binding site" evidence="10">
    <location>
        <position position="270"/>
    </location>
    <ligand>
        <name>Zn(2+)</name>
        <dbReference type="ChEBI" id="CHEBI:29105"/>
    </ligand>
</feature>
<evidence type="ECO:0000313" key="13">
    <source>
        <dbReference type="EMBL" id="GAA0776493.1"/>
    </source>
</evidence>
<dbReference type="Pfam" id="PF03193">
    <property type="entry name" value="RsgA_GTPase"/>
    <property type="match status" value="1"/>
</dbReference>
<evidence type="ECO:0000259" key="11">
    <source>
        <dbReference type="PROSITE" id="PS50936"/>
    </source>
</evidence>
<keyword evidence="4 10" id="KW-0699">rRNA-binding</keyword>
<organism evidence="13 14">
    <name type="scientific">Clostridium subterminale</name>
    <dbReference type="NCBI Taxonomy" id="1550"/>
    <lineage>
        <taxon>Bacteria</taxon>
        <taxon>Bacillati</taxon>
        <taxon>Bacillota</taxon>
        <taxon>Clostridia</taxon>
        <taxon>Eubacteriales</taxon>
        <taxon>Clostridiaceae</taxon>
        <taxon>Clostridium</taxon>
    </lineage>
</organism>
<evidence type="ECO:0000256" key="6">
    <source>
        <dbReference type="ARBA" id="ARBA00022801"/>
    </source>
</evidence>
<dbReference type="EC" id="3.6.1.-" evidence="10"/>
<dbReference type="InterPro" id="IPR030378">
    <property type="entry name" value="G_CP_dom"/>
</dbReference>
<evidence type="ECO:0000256" key="7">
    <source>
        <dbReference type="ARBA" id="ARBA00022833"/>
    </source>
</evidence>
<feature type="binding site" evidence="10">
    <location>
        <begin position="133"/>
        <end position="136"/>
    </location>
    <ligand>
        <name>GTP</name>
        <dbReference type="ChEBI" id="CHEBI:37565"/>
    </ligand>
</feature>
<evidence type="ECO:0000256" key="9">
    <source>
        <dbReference type="ARBA" id="ARBA00023134"/>
    </source>
</evidence>
<evidence type="ECO:0000313" key="14">
    <source>
        <dbReference type="Proteomes" id="UP001501047"/>
    </source>
</evidence>
<keyword evidence="9 10" id="KW-0342">GTP-binding</keyword>
<dbReference type="EMBL" id="BAAACI010000007">
    <property type="protein sequence ID" value="GAA0776493.1"/>
    <property type="molecule type" value="Genomic_DNA"/>
</dbReference>
<evidence type="ECO:0000256" key="3">
    <source>
        <dbReference type="ARBA" id="ARBA00022723"/>
    </source>
</evidence>
<proteinExistence type="inferred from homology"/>
<keyword evidence="7 10" id="KW-0862">Zinc</keyword>
<comment type="cofactor">
    <cofactor evidence="10">
        <name>Zn(2+)</name>
        <dbReference type="ChEBI" id="CHEBI:29105"/>
    </cofactor>
    <text evidence="10">Binds 1 zinc ion per subunit.</text>
</comment>
<comment type="subcellular location">
    <subcellularLocation>
        <location evidence="10">Cytoplasm</location>
    </subcellularLocation>
</comment>
<feature type="binding site" evidence="10">
    <location>
        <position position="268"/>
    </location>
    <ligand>
        <name>Zn(2+)</name>
        <dbReference type="ChEBI" id="CHEBI:29105"/>
    </ligand>
</feature>
<dbReference type="InterPro" id="IPR010914">
    <property type="entry name" value="RsgA_GTPase_dom"/>
</dbReference>
<dbReference type="Gene3D" id="1.10.40.50">
    <property type="entry name" value="Probable gtpase engc, domain 3"/>
    <property type="match status" value="1"/>
</dbReference>
<keyword evidence="3 10" id="KW-0479">Metal-binding</keyword>
<dbReference type="HAMAP" id="MF_01820">
    <property type="entry name" value="GTPase_RsgA"/>
    <property type="match status" value="1"/>
</dbReference>
<feature type="binding site" evidence="10">
    <location>
        <position position="276"/>
    </location>
    <ligand>
        <name>Zn(2+)</name>
        <dbReference type="ChEBI" id="CHEBI:29105"/>
    </ligand>
</feature>
<feature type="domain" description="CP-type G" evidence="12">
    <location>
        <begin position="85"/>
        <end position="242"/>
    </location>
</feature>
<keyword evidence="2 10" id="KW-0690">Ribosome biogenesis</keyword>
<feature type="domain" description="EngC GTPase" evidence="11">
    <location>
        <begin position="94"/>
        <end position="240"/>
    </location>
</feature>
<dbReference type="RefSeq" id="WP_343827296.1">
    <property type="nucleotide sequence ID" value="NZ_BAAACI010000007.1"/>
</dbReference>
<keyword evidence="8 10" id="KW-0694">RNA-binding</keyword>
<dbReference type="SUPFAM" id="SSF52540">
    <property type="entry name" value="P-loop containing nucleoside triphosphate hydrolases"/>
    <property type="match status" value="1"/>
</dbReference>
<gene>
    <name evidence="13" type="primary">rsgA_3</name>
    <name evidence="10" type="synonym">rsgA</name>
    <name evidence="13" type="ORF">GCM10008908_30000</name>
</gene>
<dbReference type="PROSITE" id="PS51721">
    <property type="entry name" value="G_CP"/>
    <property type="match status" value="1"/>
</dbReference>
<dbReference type="InterPro" id="IPR004881">
    <property type="entry name" value="Ribosome_biogen_GTPase_RsgA"/>
</dbReference>
<dbReference type="PANTHER" id="PTHR32120">
    <property type="entry name" value="SMALL RIBOSOMAL SUBUNIT BIOGENESIS GTPASE RSGA"/>
    <property type="match status" value="1"/>
</dbReference>
<dbReference type="Proteomes" id="UP001501047">
    <property type="component" value="Unassembled WGS sequence"/>
</dbReference>
<comment type="similarity">
    <text evidence="10">Belongs to the TRAFAC class YlqF/YawG GTPase family. RsgA subfamily.</text>
</comment>
<feature type="binding site" evidence="10">
    <location>
        <begin position="185"/>
        <end position="193"/>
    </location>
    <ligand>
        <name>GTP</name>
        <dbReference type="ChEBI" id="CHEBI:37565"/>
    </ligand>
</feature>
<dbReference type="Gene3D" id="2.40.50.140">
    <property type="entry name" value="Nucleic acid-binding proteins"/>
    <property type="match status" value="1"/>
</dbReference>
<evidence type="ECO:0000256" key="5">
    <source>
        <dbReference type="ARBA" id="ARBA00022741"/>
    </source>
</evidence>
<accession>A0ABN1KUU5</accession>
<dbReference type="CDD" id="cd01854">
    <property type="entry name" value="YjeQ_EngC"/>
    <property type="match status" value="1"/>
</dbReference>
<comment type="subunit">
    <text evidence="10">Monomer. Associates with 30S ribosomal subunit, binds 16S rRNA.</text>
</comment>
<sequence length="324" mass="36888">MKENNLNQYSLGRVYTQHRNLYKIISEKGEVSATVSGKLQYELINKKDYPVVGDWVNFEELGHGEGIIHKIQERKTLICRKVAGAKSEEQVLAANIDKIFITMSLNNNFNLRRLERYINIAWDSGATPVILLTKLDLCEDLEDKLLELDEVALGIDKISVSSLTGEGVEVVRSLIKSDDTVVFIGSSGVGKSTIINRLLGEEVQITKEVGEYDKGRHTTTHRELFVLPTGGAIIDTPGMRELQISQGDVESTFRDIEELALKCHFSDCKHKSEPKCAVQEAIERGELSRERFVSYEKIKREIANEEKRRRAKERINERKTRIRR</sequence>
<dbReference type="InterPro" id="IPR027417">
    <property type="entry name" value="P-loop_NTPase"/>
</dbReference>
<keyword evidence="14" id="KW-1185">Reference proteome</keyword>
<name>A0ABN1KUU5_CLOSU</name>
<reference evidence="13 14" key="1">
    <citation type="journal article" date="2019" name="Int. J. Syst. Evol. Microbiol.">
        <title>The Global Catalogue of Microorganisms (GCM) 10K type strain sequencing project: providing services to taxonomists for standard genome sequencing and annotation.</title>
        <authorList>
            <consortium name="The Broad Institute Genomics Platform"/>
            <consortium name="The Broad Institute Genome Sequencing Center for Infectious Disease"/>
            <person name="Wu L."/>
            <person name="Ma J."/>
        </authorList>
    </citation>
    <scope>NUCLEOTIDE SEQUENCE [LARGE SCALE GENOMIC DNA]</scope>
    <source>
        <strain evidence="13 14">JCM 1417</strain>
    </source>
</reference>
<evidence type="ECO:0000256" key="2">
    <source>
        <dbReference type="ARBA" id="ARBA00022517"/>
    </source>
</evidence>
<feature type="binding site" evidence="10">
    <location>
        <position position="263"/>
    </location>
    <ligand>
        <name>Zn(2+)</name>
        <dbReference type="ChEBI" id="CHEBI:29105"/>
    </ligand>
</feature>
<comment type="caution">
    <text evidence="13">The sequence shown here is derived from an EMBL/GenBank/DDBJ whole genome shotgun (WGS) entry which is preliminary data.</text>
</comment>
<dbReference type="PROSITE" id="PS50936">
    <property type="entry name" value="ENGC_GTPASE"/>
    <property type="match status" value="1"/>
</dbReference>
<evidence type="ECO:0000256" key="10">
    <source>
        <dbReference type="HAMAP-Rule" id="MF_01820"/>
    </source>
</evidence>
<dbReference type="NCBIfam" id="TIGR00157">
    <property type="entry name" value="ribosome small subunit-dependent GTPase A"/>
    <property type="match status" value="1"/>
</dbReference>
<dbReference type="SUPFAM" id="SSF50249">
    <property type="entry name" value="Nucleic acid-binding proteins"/>
    <property type="match status" value="1"/>
</dbReference>
<evidence type="ECO:0000256" key="4">
    <source>
        <dbReference type="ARBA" id="ARBA00022730"/>
    </source>
</evidence>
<keyword evidence="6 10" id="KW-0378">Hydrolase</keyword>
<evidence type="ECO:0000259" key="12">
    <source>
        <dbReference type="PROSITE" id="PS51721"/>
    </source>
</evidence>
<dbReference type="Gene3D" id="3.40.50.300">
    <property type="entry name" value="P-loop containing nucleotide triphosphate hydrolases"/>
    <property type="match status" value="1"/>
</dbReference>